<dbReference type="EMBL" id="CYZU01000059">
    <property type="protein sequence ID" value="CUP13213.1"/>
    <property type="molecule type" value="Genomic_DNA"/>
</dbReference>
<proteinExistence type="predicted"/>
<reference evidence="9 10" key="1">
    <citation type="submission" date="2015-09" db="EMBL/GenBank/DDBJ databases">
        <authorList>
            <consortium name="Pathogen Informatics"/>
        </authorList>
    </citation>
    <scope>NUCLEOTIDE SEQUENCE [LARGE SCALE GENOMIC DNA]</scope>
    <source>
        <strain evidence="9 10">2789STDY5834876</strain>
    </source>
</reference>
<evidence type="ECO:0000313" key="10">
    <source>
        <dbReference type="Proteomes" id="UP000095544"/>
    </source>
</evidence>
<dbReference type="PROSITE" id="PS50110">
    <property type="entry name" value="RESPONSE_REGULATORY"/>
    <property type="match status" value="1"/>
</dbReference>
<dbReference type="Gene3D" id="1.10.10.60">
    <property type="entry name" value="Homeodomain-like"/>
    <property type="match status" value="2"/>
</dbReference>
<dbReference type="CDD" id="cd17536">
    <property type="entry name" value="REC_YesN-like"/>
    <property type="match status" value="1"/>
</dbReference>
<dbReference type="Pfam" id="PF00072">
    <property type="entry name" value="Response_reg"/>
    <property type="match status" value="1"/>
</dbReference>
<dbReference type="SMART" id="SM00448">
    <property type="entry name" value="REC"/>
    <property type="match status" value="1"/>
</dbReference>
<evidence type="ECO:0000313" key="9">
    <source>
        <dbReference type="EMBL" id="CUP13213.1"/>
    </source>
</evidence>
<dbReference type="GO" id="GO:0003700">
    <property type="term" value="F:DNA-binding transcription factor activity"/>
    <property type="evidence" value="ECO:0007669"/>
    <property type="project" value="InterPro"/>
</dbReference>
<gene>
    <name evidence="9" type="primary">btr_8</name>
    <name evidence="9" type="ORF">ERS852491_04354</name>
</gene>
<feature type="modified residue" description="4-aspartylphosphate" evidence="6">
    <location>
        <position position="56"/>
    </location>
</feature>
<keyword evidence="4" id="KW-0804">Transcription</keyword>
<evidence type="ECO:0000259" key="7">
    <source>
        <dbReference type="PROSITE" id="PS01124"/>
    </source>
</evidence>
<keyword evidence="3" id="KW-0238">DNA-binding</keyword>
<dbReference type="SMART" id="SM00342">
    <property type="entry name" value="HTH_ARAC"/>
    <property type="match status" value="1"/>
</dbReference>
<dbReference type="InterPro" id="IPR011006">
    <property type="entry name" value="CheY-like_superfamily"/>
</dbReference>
<dbReference type="AlphaFoldDB" id="A0A174KMN4"/>
<feature type="domain" description="Response regulatory" evidence="8">
    <location>
        <begin position="3"/>
        <end position="121"/>
    </location>
</feature>
<dbReference type="Gene3D" id="3.40.50.2300">
    <property type="match status" value="1"/>
</dbReference>
<feature type="domain" description="HTH araC/xylS-type" evidence="7">
    <location>
        <begin position="406"/>
        <end position="504"/>
    </location>
</feature>
<dbReference type="Pfam" id="PF12833">
    <property type="entry name" value="HTH_18"/>
    <property type="match status" value="1"/>
</dbReference>
<dbReference type="GO" id="GO:0000160">
    <property type="term" value="P:phosphorelay signal transduction system"/>
    <property type="evidence" value="ECO:0007669"/>
    <property type="project" value="InterPro"/>
</dbReference>
<dbReference type="SUPFAM" id="SSF52172">
    <property type="entry name" value="CheY-like"/>
    <property type="match status" value="1"/>
</dbReference>
<dbReference type="PROSITE" id="PS00041">
    <property type="entry name" value="HTH_ARAC_FAMILY_1"/>
    <property type="match status" value="1"/>
</dbReference>
<dbReference type="InterPro" id="IPR018060">
    <property type="entry name" value="HTH_AraC"/>
</dbReference>
<dbReference type="InterPro" id="IPR018062">
    <property type="entry name" value="HTH_AraC-typ_CS"/>
</dbReference>
<keyword evidence="2" id="KW-0805">Transcription regulation</keyword>
<evidence type="ECO:0000256" key="1">
    <source>
        <dbReference type="ARBA" id="ARBA00018672"/>
    </source>
</evidence>
<protein>
    <recommendedName>
        <fullName evidence="1">Stage 0 sporulation protein A homolog</fullName>
    </recommendedName>
</protein>
<dbReference type="InterPro" id="IPR020449">
    <property type="entry name" value="Tscrpt_reg_AraC-type_HTH"/>
</dbReference>
<evidence type="ECO:0000256" key="5">
    <source>
        <dbReference type="ARBA" id="ARBA00024867"/>
    </source>
</evidence>
<evidence type="ECO:0000256" key="4">
    <source>
        <dbReference type="ARBA" id="ARBA00023163"/>
    </source>
</evidence>
<dbReference type="GO" id="GO:0043565">
    <property type="term" value="F:sequence-specific DNA binding"/>
    <property type="evidence" value="ECO:0007669"/>
    <property type="project" value="InterPro"/>
</dbReference>
<dbReference type="PROSITE" id="PS01124">
    <property type="entry name" value="HTH_ARAC_FAMILY_2"/>
    <property type="match status" value="1"/>
</dbReference>
<name>A0A174KMN4_9FIRM</name>
<sequence length="509" mass="59663">MNHVIIIDDEIQSRTGIAAIFENHSPKWFISGLFEDGDQVLQYLETHTDIQLIVTDIRMPKFNGLELISKIRKTNSTIPIIIISGYSEFSYAAKAVEFHVFRYVLKPVLPSEFDKIITSVENFLQLEKAPYKYNFKDSEYEQFLDLLFSEAATQNKKETVTMLKRQCGFSFQNIWFLFLEGNSHFSNISASFRPQLKEFSTALSQDSHVFLFRQKLYCILIKKPDIDTDFLYKQLSKLLWSFPREAGVHASIYQSTFTDTFKNAFFSGISALKQYFYEKKSICLYADQGICTFPHMIYNNLQLQVDQNNLLDVRDSIYEFMDYIREKRPSYFELQSWVNKISLVIVKYCNDKNMSTACYIDYAESLEFLYNYYSLEEIEETLLSMIDSVFNKAFEQINSTHAYLIDQVQNYLTNHLNEKITLSDLADIFCINYTSLSNIYSSATGQTIIEYLTFLKISKAKELLINTDKKIYTISEELGYSDTKYFIKRFRKIVGITPKEFRKIYRIKG</sequence>
<evidence type="ECO:0000259" key="8">
    <source>
        <dbReference type="PROSITE" id="PS50110"/>
    </source>
</evidence>
<dbReference type="RefSeq" id="WP_050640635.1">
    <property type="nucleotide sequence ID" value="NZ_CABKUE010000008.1"/>
</dbReference>
<evidence type="ECO:0000256" key="3">
    <source>
        <dbReference type="ARBA" id="ARBA00023125"/>
    </source>
</evidence>
<dbReference type="SUPFAM" id="SSF46689">
    <property type="entry name" value="Homeodomain-like"/>
    <property type="match status" value="2"/>
</dbReference>
<evidence type="ECO:0000256" key="2">
    <source>
        <dbReference type="ARBA" id="ARBA00023015"/>
    </source>
</evidence>
<comment type="function">
    <text evidence="5">May play the central regulatory role in sporulation. It may be an element of the effector pathway responsible for the activation of sporulation genes in response to nutritional stress. Spo0A may act in concert with spo0H (a sigma factor) to control the expression of some genes that are critical to the sporulation process.</text>
</comment>
<dbReference type="STRING" id="39482.ERS852491_04354"/>
<organism evidence="9 10">
    <name type="scientific">Faecalicatena contorta</name>
    <dbReference type="NCBI Taxonomy" id="39482"/>
    <lineage>
        <taxon>Bacteria</taxon>
        <taxon>Bacillati</taxon>
        <taxon>Bacillota</taxon>
        <taxon>Clostridia</taxon>
        <taxon>Lachnospirales</taxon>
        <taxon>Lachnospiraceae</taxon>
        <taxon>Faecalicatena</taxon>
    </lineage>
</organism>
<accession>A0A174KMN4</accession>
<dbReference type="Proteomes" id="UP000095544">
    <property type="component" value="Unassembled WGS sequence"/>
</dbReference>
<evidence type="ECO:0000256" key="6">
    <source>
        <dbReference type="PROSITE-ProRule" id="PRU00169"/>
    </source>
</evidence>
<dbReference type="PANTHER" id="PTHR43280">
    <property type="entry name" value="ARAC-FAMILY TRANSCRIPTIONAL REGULATOR"/>
    <property type="match status" value="1"/>
</dbReference>
<dbReference type="PANTHER" id="PTHR43280:SF28">
    <property type="entry name" value="HTH-TYPE TRANSCRIPTIONAL ACTIVATOR RHAS"/>
    <property type="match status" value="1"/>
</dbReference>
<dbReference type="PRINTS" id="PR00032">
    <property type="entry name" value="HTHARAC"/>
</dbReference>
<keyword evidence="6" id="KW-0597">Phosphoprotein</keyword>
<dbReference type="InterPro" id="IPR001789">
    <property type="entry name" value="Sig_transdc_resp-reg_receiver"/>
</dbReference>
<dbReference type="InterPro" id="IPR009057">
    <property type="entry name" value="Homeodomain-like_sf"/>
</dbReference>